<dbReference type="AlphaFoldDB" id="A0A9N9H5U0"/>
<feature type="non-terminal residue" evidence="2">
    <location>
        <position position="1"/>
    </location>
</feature>
<keyword evidence="3" id="KW-1185">Reference proteome</keyword>
<protein>
    <submittedName>
        <fullName evidence="2">11318_t:CDS:1</fullName>
    </submittedName>
</protein>
<accession>A0A9N9H5U0</accession>
<evidence type="ECO:0000256" key="1">
    <source>
        <dbReference type="SAM" id="MobiDB-lite"/>
    </source>
</evidence>
<name>A0A9N9H5U0_9GLOM</name>
<feature type="region of interest" description="Disordered" evidence="1">
    <location>
        <begin position="125"/>
        <end position="164"/>
    </location>
</feature>
<dbReference type="Proteomes" id="UP000789739">
    <property type="component" value="Unassembled WGS sequence"/>
</dbReference>
<organism evidence="2 3">
    <name type="scientific">Paraglomus brasilianum</name>
    <dbReference type="NCBI Taxonomy" id="144538"/>
    <lineage>
        <taxon>Eukaryota</taxon>
        <taxon>Fungi</taxon>
        <taxon>Fungi incertae sedis</taxon>
        <taxon>Mucoromycota</taxon>
        <taxon>Glomeromycotina</taxon>
        <taxon>Glomeromycetes</taxon>
        <taxon>Paraglomerales</taxon>
        <taxon>Paraglomeraceae</taxon>
        <taxon>Paraglomus</taxon>
    </lineage>
</organism>
<evidence type="ECO:0000313" key="2">
    <source>
        <dbReference type="EMBL" id="CAG8655667.1"/>
    </source>
</evidence>
<dbReference type="EMBL" id="CAJVPI010003205">
    <property type="protein sequence ID" value="CAG8655667.1"/>
    <property type="molecule type" value="Genomic_DNA"/>
</dbReference>
<comment type="caution">
    <text evidence="2">The sequence shown here is derived from an EMBL/GenBank/DDBJ whole genome shotgun (WGS) entry which is preliminary data.</text>
</comment>
<gene>
    <name evidence="2" type="ORF">PBRASI_LOCUS10501</name>
</gene>
<reference evidence="2" key="1">
    <citation type="submission" date="2021-06" db="EMBL/GenBank/DDBJ databases">
        <authorList>
            <person name="Kallberg Y."/>
            <person name="Tangrot J."/>
            <person name="Rosling A."/>
        </authorList>
    </citation>
    <scope>NUCLEOTIDE SEQUENCE</scope>
    <source>
        <strain evidence="2">BR232B</strain>
    </source>
</reference>
<evidence type="ECO:0000313" key="3">
    <source>
        <dbReference type="Proteomes" id="UP000789739"/>
    </source>
</evidence>
<sequence length="217" mass="23965">LEQRLIIKIKDLILSLSRNNIDTMSEPNNMNDYIGRYNNICQSTYPEGFNFDDTNPPSYMPVNLQPPSQDFLPSATSVFLSDNVDAMSVNTMDYGDTGTYTGDCASYQANLSEYANVDTMNGQLNTPSHNQVENSSCPLPGSFQTLGGPSVPHSDTTNDGPADNNFQHLNNTCISYIIVQMPTSHEYVVMREERTQSVLGRISAASNISEILALTRM</sequence>
<proteinExistence type="predicted"/>